<gene>
    <name evidence="1" type="ORF">LCGC14_1719620</name>
</gene>
<proteinExistence type="predicted"/>
<organism evidence="1">
    <name type="scientific">marine sediment metagenome</name>
    <dbReference type="NCBI Taxonomy" id="412755"/>
    <lineage>
        <taxon>unclassified sequences</taxon>
        <taxon>metagenomes</taxon>
        <taxon>ecological metagenomes</taxon>
    </lineage>
</organism>
<protein>
    <submittedName>
        <fullName evidence="1">Uncharacterized protein</fullName>
    </submittedName>
</protein>
<sequence>MGGSANDSSRTSFLPPRPLFLSATHAPPIATVTVSWDRDMDQTVTPALTSMEVTIDGVPENPTIITWLSALDLQLTISGPASTSMTVKLLVQDTNLRSLVGSFALAPQSIVAFP</sequence>
<name>A0A0F9HD38_9ZZZZ</name>
<comment type="caution">
    <text evidence="1">The sequence shown here is derived from an EMBL/GenBank/DDBJ whole genome shotgun (WGS) entry which is preliminary data.</text>
</comment>
<accession>A0A0F9HD38</accession>
<evidence type="ECO:0000313" key="1">
    <source>
        <dbReference type="EMBL" id="KKM12873.1"/>
    </source>
</evidence>
<dbReference type="EMBL" id="LAZR01015454">
    <property type="protein sequence ID" value="KKM12873.1"/>
    <property type="molecule type" value="Genomic_DNA"/>
</dbReference>
<reference evidence="1" key="1">
    <citation type="journal article" date="2015" name="Nature">
        <title>Complex archaea that bridge the gap between prokaryotes and eukaryotes.</title>
        <authorList>
            <person name="Spang A."/>
            <person name="Saw J.H."/>
            <person name="Jorgensen S.L."/>
            <person name="Zaremba-Niedzwiedzka K."/>
            <person name="Martijn J."/>
            <person name="Lind A.E."/>
            <person name="van Eijk R."/>
            <person name="Schleper C."/>
            <person name="Guy L."/>
            <person name="Ettema T.J."/>
        </authorList>
    </citation>
    <scope>NUCLEOTIDE SEQUENCE</scope>
</reference>
<dbReference type="AlphaFoldDB" id="A0A0F9HD38"/>